<dbReference type="Gene3D" id="3.20.20.80">
    <property type="entry name" value="Glycosidases"/>
    <property type="match status" value="1"/>
</dbReference>
<name>A0A4R6KHU3_9ACTN</name>
<evidence type="ECO:0000256" key="9">
    <source>
        <dbReference type="ARBA" id="ARBA00023295"/>
    </source>
</evidence>
<dbReference type="AlphaFoldDB" id="A0A4R6KHU3"/>
<evidence type="ECO:0000259" key="18">
    <source>
        <dbReference type="SMART" id="SM00642"/>
    </source>
</evidence>
<dbReference type="Proteomes" id="UP000295388">
    <property type="component" value="Unassembled WGS sequence"/>
</dbReference>
<keyword evidence="7 14" id="KW-0378">Hydrolase</keyword>
<reference evidence="19 20" key="1">
    <citation type="submission" date="2019-03" db="EMBL/GenBank/DDBJ databases">
        <title>Genomic Encyclopedia of Type Strains, Phase III (KMG-III): the genomes of soil and plant-associated and newly described type strains.</title>
        <authorList>
            <person name="Whitman W."/>
        </authorList>
    </citation>
    <scope>NUCLEOTIDE SEQUENCE [LARGE SCALE GENOMIC DNA]</scope>
    <source>
        <strain evidence="19 20">VKM Ac-2527</strain>
    </source>
</reference>
<dbReference type="SMART" id="SM00642">
    <property type="entry name" value="Aamy"/>
    <property type="match status" value="1"/>
</dbReference>
<dbReference type="SUPFAM" id="SSF81296">
    <property type="entry name" value="E set domains"/>
    <property type="match status" value="1"/>
</dbReference>
<evidence type="ECO:0000256" key="8">
    <source>
        <dbReference type="ARBA" id="ARBA00023277"/>
    </source>
</evidence>
<comment type="catalytic activity">
    <reaction evidence="12 14">
        <text>hydrolysis of (1-&gt;4)-alpha-D-glucosidic linkage in 4-alpha-D-[(1-&gt;4)-alpha-D-glucanosyl]n trehalose to yield trehalose and (1-&gt;4)-alpha-D-glucan.</text>
        <dbReference type="EC" id="3.2.1.141"/>
    </reaction>
</comment>
<dbReference type="PANTHER" id="PTHR43651:SF11">
    <property type="entry name" value="MALTO-OLIGOSYLTREHALOSE TREHALOHYDROLASE"/>
    <property type="match status" value="1"/>
</dbReference>
<dbReference type="Pfam" id="PF00128">
    <property type="entry name" value="Alpha-amylase"/>
    <property type="match status" value="1"/>
</dbReference>
<feature type="active site" description="Proton donor" evidence="15">
    <location>
        <position position="258"/>
    </location>
</feature>
<gene>
    <name evidence="19" type="ORF">EV643_104143</name>
</gene>
<feature type="domain" description="Glycosyl hydrolase family 13 catalytic" evidence="18">
    <location>
        <begin position="75"/>
        <end position="471"/>
    </location>
</feature>
<dbReference type="UniPathway" id="UPA00299"/>
<comment type="caution">
    <text evidence="19">The sequence shown here is derived from an EMBL/GenBank/DDBJ whole genome shotgun (WGS) entry which is preliminary data.</text>
</comment>
<keyword evidence="20" id="KW-1185">Reference proteome</keyword>
<dbReference type="InterPro" id="IPR013783">
    <property type="entry name" value="Ig-like_fold"/>
</dbReference>
<evidence type="ECO:0000256" key="17">
    <source>
        <dbReference type="PIRSR" id="PIRSR006337-3"/>
    </source>
</evidence>
<evidence type="ECO:0000256" key="12">
    <source>
        <dbReference type="ARBA" id="ARBA00034013"/>
    </source>
</evidence>
<evidence type="ECO:0000313" key="20">
    <source>
        <dbReference type="Proteomes" id="UP000295388"/>
    </source>
</evidence>
<feature type="binding site" evidence="16">
    <location>
        <begin position="219"/>
        <end position="224"/>
    </location>
    <ligand>
        <name>substrate</name>
    </ligand>
</feature>
<dbReference type="GO" id="GO:0005737">
    <property type="term" value="C:cytoplasm"/>
    <property type="evidence" value="ECO:0007669"/>
    <property type="project" value="UniProtKB-SubCell"/>
</dbReference>
<evidence type="ECO:0000256" key="11">
    <source>
        <dbReference type="ARBA" id="ARBA00033284"/>
    </source>
</evidence>
<proteinExistence type="inferred from homology"/>
<dbReference type="SUPFAM" id="SSF51445">
    <property type="entry name" value="(Trans)glycosidases"/>
    <property type="match status" value="1"/>
</dbReference>
<dbReference type="GO" id="GO:0033942">
    <property type="term" value="F:4-alpha-D-(1-&gt;4)-alpha-D-glucanotrehalose trehalohydrolase activity"/>
    <property type="evidence" value="ECO:0007669"/>
    <property type="project" value="UniProtKB-EC"/>
</dbReference>
<evidence type="ECO:0000256" key="15">
    <source>
        <dbReference type="PIRSR" id="PIRSR006337-1"/>
    </source>
</evidence>
<dbReference type="InterPro" id="IPR044901">
    <property type="entry name" value="Trehalose_TreZ_E-set_sf"/>
</dbReference>
<evidence type="ECO:0000256" key="13">
    <source>
        <dbReference type="NCBIfam" id="TIGR02402"/>
    </source>
</evidence>
<feature type="site" description="Transition state stabilizer" evidence="17">
    <location>
        <position position="354"/>
    </location>
</feature>
<dbReference type="GO" id="GO:0005992">
    <property type="term" value="P:trehalose biosynthetic process"/>
    <property type="evidence" value="ECO:0007669"/>
    <property type="project" value="UniProtKB-UniRule"/>
</dbReference>
<evidence type="ECO:0000256" key="16">
    <source>
        <dbReference type="PIRSR" id="PIRSR006337-2"/>
    </source>
</evidence>
<comment type="subcellular location">
    <subcellularLocation>
        <location evidence="1 15">Cytoplasm</location>
    </subcellularLocation>
</comment>
<evidence type="ECO:0000256" key="3">
    <source>
        <dbReference type="ARBA" id="ARBA00008061"/>
    </source>
</evidence>
<comment type="pathway">
    <text evidence="2 14">Glycan biosynthesis; trehalose biosynthesis.</text>
</comment>
<evidence type="ECO:0000256" key="14">
    <source>
        <dbReference type="PIRNR" id="PIRNR006337"/>
    </source>
</evidence>
<evidence type="ECO:0000256" key="7">
    <source>
        <dbReference type="ARBA" id="ARBA00022801"/>
    </source>
</evidence>
<evidence type="ECO:0000256" key="10">
    <source>
        <dbReference type="ARBA" id="ARBA00032057"/>
    </source>
</evidence>
<feature type="binding site" evidence="16">
    <location>
        <begin position="283"/>
        <end position="287"/>
    </location>
    <ligand>
        <name>substrate</name>
    </ligand>
</feature>
<dbReference type="PIRSF" id="PIRSF006337">
    <property type="entry name" value="Trehalose_TreZ"/>
    <property type="match status" value="1"/>
</dbReference>
<dbReference type="InterPro" id="IPR014756">
    <property type="entry name" value="Ig_E-set"/>
</dbReference>
<sequence length="551" mass="60391">MQRGDGGWWRLEVAEAGHGTEYGFSVDGGEAMPDPRSGWQPVGVHGVSRVFDASRFGWSDGGWGGRDVRGAVFYELHVGTFTAEGTLEAAAGHLDYLVALGVQVVSLMPVAAFPGRHGWGYDGVDLYAVHEPYGGPEALQRFVDQCHGVGLAVCLDVVYNHLGPSGNYLDAFGPYFTGKHTTPWGPAVNLDDEGSVEVRRFICDNALRWFRDFHVDALRLDAVHALVDDSPQHLLAQLSVETAALSAELGRPLGLVAESDLNDPRMVEPVAEGGLGMTAQWSDDFHHALHTLLTGERAGYYEDFAQPGVFAKTLTQVFLHDGSYSTFRGKEWGRPVDPVRHRGSEFLAYTSNHDQVGNRALGDRPALTPGQLAIGAALVITSPYTPMLFMGEEWGASTPWRYFTDHEEPELAEAVRTGRRREFAAYGWDAGEIPDPQDPETWRSSVLDWAEVDRSPHRELLSWYRDLLALRARTDELRDDRLGSVDLTYDVDGSWLVVARGALRIVVNLSDATDVVPLDQAPQDRVIAYGDAEIVAEGARLAGHGVAIYAV</sequence>
<protein>
    <recommendedName>
        <fullName evidence="5 13">Malto-oligosyltrehalose trehalohydrolase</fullName>
        <shortName evidence="14">MTHase</shortName>
        <ecNumber evidence="4 13">3.2.1.141</ecNumber>
    </recommendedName>
    <alternativeName>
        <fullName evidence="11 14">4-alpha-D-((1-&gt;4)-alpha-D-glucano)trehalose trehalohydrolase</fullName>
    </alternativeName>
    <alternativeName>
        <fullName evidence="10 14">Maltooligosyl trehalose trehalohydrolase</fullName>
    </alternativeName>
</protein>
<evidence type="ECO:0000256" key="4">
    <source>
        <dbReference type="ARBA" id="ARBA00012268"/>
    </source>
</evidence>
<accession>A0A4R6KHU3</accession>
<keyword evidence="6" id="KW-0963">Cytoplasm</keyword>
<dbReference type="InterPro" id="IPR006047">
    <property type="entry name" value="GH13_cat_dom"/>
</dbReference>
<evidence type="ECO:0000256" key="1">
    <source>
        <dbReference type="ARBA" id="ARBA00004496"/>
    </source>
</evidence>
<evidence type="ECO:0000313" key="19">
    <source>
        <dbReference type="EMBL" id="TDO50650.1"/>
    </source>
</evidence>
<feature type="binding site" evidence="16">
    <location>
        <begin position="353"/>
        <end position="358"/>
    </location>
    <ligand>
        <name>substrate</name>
    </ligand>
</feature>
<dbReference type="Gene3D" id="1.10.10.760">
    <property type="entry name" value="E-set domains of sugar-utilizing enzymes"/>
    <property type="match status" value="1"/>
</dbReference>
<dbReference type="InterPro" id="IPR017853">
    <property type="entry name" value="GH"/>
</dbReference>
<feature type="active site" description="Nucleophile" evidence="15">
    <location>
        <position position="221"/>
    </location>
</feature>
<dbReference type="Pfam" id="PF11941">
    <property type="entry name" value="DUF3459"/>
    <property type="match status" value="1"/>
</dbReference>
<dbReference type="PANTHER" id="PTHR43651">
    <property type="entry name" value="1,4-ALPHA-GLUCAN-BRANCHING ENZYME"/>
    <property type="match status" value="1"/>
</dbReference>
<keyword evidence="8" id="KW-0119">Carbohydrate metabolism</keyword>
<evidence type="ECO:0000256" key="2">
    <source>
        <dbReference type="ARBA" id="ARBA00005199"/>
    </source>
</evidence>
<evidence type="ECO:0000256" key="6">
    <source>
        <dbReference type="ARBA" id="ARBA00022490"/>
    </source>
</evidence>
<dbReference type="InterPro" id="IPR012768">
    <property type="entry name" value="Trehalose_TreZ"/>
</dbReference>
<dbReference type="InterPro" id="IPR022567">
    <property type="entry name" value="DUF3459"/>
</dbReference>
<dbReference type="EMBL" id="SNWQ01000004">
    <property type="protein sequence ID" value="TDO50650.1"/>
    <property type="molecule type" value="Genomic_DNA"/>
</dbReference>
<dbReference type="Gene3D" id="2.60.40.10">
    <property type="entry name" value="Immunoglobulins"/>
    <property type="match status" value="1"/>
</dbReference>
<dbReference type="EC" id="3.2.1.141" evidence="4 13"/>
<comment type="similarity">
    <text evidence="3 14">Belongs to the glycosyl hydrolase 13 family.</text>
</comment>
<evidence type="ECO:0000256" key="5">
    <source>
        <dbReference type="ARBA" id="ARBA00015938"/>
    </source>
</evidence>
<organism evidence="19 20">
    <name type="scientific">Kribbella caucasensis</name>
    <dbReference type="NCBI Taxonomy" id="2512215"/>
    <lineage>
        <taxon>Bacteria</taxon>
        <taxon>Bacillati</taxon>
        <taxon>Actinomycetota</taxon>
        <taxon>Actinomycetes</taxon>
        <taxon>Propionibacteriales</taxon>
        <taxon>Kribbellaceae</taxon>
        <taxon>Kribbella</taxon>
    </lineage>
</organism>
<dbReference type="CDD" id="cd11325">
    <property type="entry name" value="AmyAc_GTHase"/>
    <property type="match status" value="1"/>
</dbReference>
<dbReference type="NCBIfam" id="TIGR02402">
    <property type="entry name" value="trehalose_TreZ"/>
    <property type="match status" value="1"/>
</dbReference>
<keyword evidence="9 14" id="KW-0326">Glycosidase</keyword>